<dbReference type="RefSeq" id="WP_209859742.1">
    <property type="nucleotide sequence ID" value="NZ_JAGGLD010000001.1"/>
</dbReference>
<name>A0ABS4JE66_9BACL</name>
<dbReference type="InterPro" id="IPR009057">
    <property type="entry name" value="Homeodomain-like_sf"/>
</dbReference>
<protein>
    <submittedName>
        <fullName evidence="4">AraC-like DNA-binding protein</fullName>
    </submittedName>
</protein>
<evidence type="ECO:0000256" key="2">
    <source>
        <dbReference type="ARBA" id="ARBA00023163"/>
    </source>
</evidence>
<feature type="domain" description="HTH araC/xylS-type" evidence="3">
    <location>
        <begin position="195"/>
        <end position="293"/>
    </location>
</feature>
<dbReference type="EMBL" id="JAGGLD010000001">
    <property type="protein sequence ID" value="MBP2000028.1"/>
    <property type="molecule type" value="Genomic_DNA"/>
</dbReference>
<proteinExistence type="predicted"/>
<comment type="caution">
    <text evidence="4">The sequence shown here is derived from an EMBL/GenBank/DDBJ whole genome shotgun (WGS) entry which is preliminary data.</text>
</comment>
<evidence type="ECO:0000256" key="1">
    <source>
        <dbReference type="ARBA" id="ARBA00023015"/>
    </source>
</evidence>
<dbReference type="PANTHER" id="PTHR43436:SF1">
    <property type="entry name" value="TRANSCRIPTIONAL REGULATORY PROTEIN"/>
    <property type="match status" value="1"/>
</dbReference>
<keyword evidence="5" id="KW-1185">Reference proteome</keyword>
<evidence type="ECO:0000313" key="4">
    <source>
        <dbReference type="EMBL" id="MBP2000028.1"/>
    </source>
</evidence>
<organism evidence="4 5">
    <name type="scientific">Paenibacillus shirakamiensis</name>
    <dbReference type="NCBI Taxonomy" id="1265935"/>
    <lineage>
        <taxon>Bacteria</taxon>
        <taxon>Bacillati</taxon>
        <taxon>Bacillota</taxon>
        <taxon>Bacilli</taxon>
        <taxon>Bacillales</taxon>
        <taxon>Paenibacillaceae</taxon>
        <taxon>Paenibacillus</taxon>
    </lineage>
</organism>
<dbReference type="Proteomes" id="UP001519288">
    <property type="component" value="Unassembled WGS sequence"/>
</dbReference>
<accession>A0ABS4JE66</accession>
<dbReference type="Gene3D" id="1.10.10.60">
    <property type="entry name" value="Homeodomain-like"/>
    <property type="match status" value="2"/>
</dbReference>
<dbReference type="InterPro" id="IPR009594">
    <property type="entry name" value="Tscrpt_reg_HTH_AraC_N"/>
</dbReference>
<keyword evidence="1" id="KW-0805">Transcription regulation</keyword>
<gene>
    <name evidence="4" type="ORF">J2Z69_001047</name>
</gene>
<dbReference type="SUPFAM" id="SSF46689">
    <property type="entry name" value="Homeodomain-like"/>
    <property type="match status" value="2"/>
</dbReference>
<keyword evidence="2" id="KW-0804">Transcription</keyword>
<dbReference type="Pfam" id="PF12833">
    <property type="entry name" value="HTH_18"/>
    <property type="match status" value="1"/>
</dbReference>
<dbReference type="PROSITE" id="PS01124">
    <property type="entry name" value="HTH_ARAC_FAMILY_2"/>
    <property type="match status" value="1"/>
</dbReference>
<dbReference type="InterPro" id="IPR018060">
    <property type="entry name" value="HTH_AraC"/>
</dbReference>
<reference evidence="4 5" key="1">
    <citation type="submission" date="2021-03" db="EMBL/GenBank/DDBJ databases">
        <title>Genomic Encyclopedia of Type Strains, Phase IV (KMG-IV): sequencing the most valuable type-strain genomes for metagenomic binning, comparative biology and taxonomic classification.</title>
        <authorList>
            <person name="Goeker M."/>
        </authorList>
    </citation>
    <scope>NUCLEOTIDE SEQUENCE [LARGE SCALE GENOMIC DNA]</scope>
    <source>
        <strain evidence="4 5">DSM 26806</strain>
    </source>
</reference>
<dbReference type="Pfam" id="PF06719">
    <property type="entry name" value="AraC_N"/>
    <property type="match status" value="1"/>
</dbReference>
<dbReference type="SMART" id="SM00342">
    <property type="entry name" value="HTH_ARAC"/>
    <property type="match status" value="1"/>
</dbReference>
<evidence type="ECO:0000313" key="5">
    <source>
        <dbReference type="Proteomes" id="UP001519288"/>
    </source>
</evidence>
<sequence length="309" mass="35577">MENIFRQQKELAKLIQKYSVQDGVHETLIPALYIIQMSRMAEPSHRIFKPCFCVIAQGLKEVYLAHERFEYGLTDYLIASMDLPVMGKIIKATPELPYLSIKLEFTHSQILEILNESNLMIEPKDQANRALFVGQMEPFLMNATLRLVKLLDRPDDIPFLAPLITKEVLYALLKSPYGVTLRQIAIEGSNNYRIMETLEHITRYFNHPLRIEELAETANMSIPSFHRNFKQVTGMSPIQFQKQLRLQEARRLLLSESAEASEAAFHVGYESASQFSREYSRLFGAPPKSDIKRIKEIYDTSKNIAFSAD</sequence>
<dbReference type="PANTHER" id="PTHR43436">
    <property type="entry name" value="ARAC-FAMILY TRANSCRIPTIONAL REGULATOR"/>
    <property type="match status" value="1"/>
</dbReference>
<evidence type="ECO:0000259" key="3">
    <source>
        <dbReference type="PROSITE" id="PS01124"/>
    </source>
</evidence>